<evidence type="ECO:0000313" key="3">
    <source>
        <dbReference type="RefSeq" id="XP_009787184.1"/>
    </source>
</evidence>
<reference evidence="3" key="2">
    <citation type="submission" date="2025-08" db="UniProtKB">
        <authorList>
            <consortium name="RefSeq"/>
        </authorList>
    </citation>
    <scope>IDENTIFICATION</scope>
    <source>
        <tissue evidence="3">Leaf</tissue>
    </source>
</reference>
<dbReference type="OrthoDB" id="1406589at2759"/>
<dbReference type="AlphaFoldDB" id="A0A1U7XJQ7"/>
<dbReference type="Proteomes" id="UP000189701">
    <property type="component" value="Unplaced"/>
</dbReference>
<name>A0A1U7XJQ7_NICSY</name>
<keyword evidence="2" id="KW-1185">Reference proteome</keyword>
<sequence length="158" mass="17439">MAPKDRKEYNDIDRKAVEKNYRAKKILALSNWGDSSSELEREPDAKNNSMMAVETEATKYDSLFVLMAQSDEDKEDEVAKGSLRYLKGTQDLVLYYPSGDGFNLVGYADVNYAGSLVDRKNTSGMVHLPCSCLISRGTRKQNSMASSTTKAECVAAAS</sequence>
<organism evidence="2 3">
    <name type="scientific">Nicotiana sylvestris</name>
    <name type="common">Wood tobacco</name>
    <name type="synonym">South American tobacco</name>
    <dbReference type="NCBI Taxonomy" id="4096"/>
    <lineage>
        <taxon>Eukaryota</taxon>
        <taxon>Viridiplantae</taxon>
        <taxon>Streptophyta</taxon>
        <taxon>Embryophyta</taxon>
        <taxon>Tracheophyta</taxon>
        <taxon>Spermatophyta</taxon>
        <taxon>Magnoliopsida</taxon>
        <taxon>eudicotyledons</taxon>
        <taxon>Gunneridae</taxon>
        <taxon>Pentapetalae</taxon>
        <taxon>asterids</taxon>
        <taxon>lamiids</taxon>
        <taxon>Solanales</taxon>
        <taxon>Solanaceae</taxon>
        <taxon>Nicotianoideae</taxon>
        <taxon>Nicotianeae</taxon>
        <taxon>Nicotiana</taxon>
    </lineage>
</organism>
<dbReference type="PANTHER" id="PTHR11439:SF486">
    <property type="entry name" value="RLK (RECEPTOR-LIKE KINASE) PROTEIN, PUTATIVE-RELATED"/>
    <property type="match status" value="1"/>
</dbReference>
<gene>
    <name evidence="3" type="primary">LOC104235183</name>
</gene>
<dbReference type="PANTHER" id="PTHR11439">
    <property type="entry name" value="GAG-POL-RELATED RETROTRANSPOSON"/>
    <property type="match status" value="1"/>
</dbReference>
<evidence type="ECO:0000313" key="2">
    <source>
        <dbReference type="Proteomes" id="UP000189701"/>
    </source>
</evidence>
<proteinExistence type="predicted"/>
<feature type="region of interest" description="Disordered" evidence="1">
    <location>
        <begin position="33"/>
        <end position="52"/>
    </location>
</feature>
<dbReference type="RefSeq" id="XP_009787184.1">
    <property type="nucleotide sequence ID" value="XM_009788882.1"/>
</dbReference>
<reference evidence="2" key="1">
    <citation type="journal article" date="2013" name="Genome Biol.">
        <title>Reference genomes and transcriptomes of Nicotiana sylvestris and Nicotiana tomentosiformis.</title>
        <authorList>
            <person name="Sierro N."/>
            <person name="Battey J.N."/>
            <person name="Ouadi S."/>
            <person name="Bovet L."/>
            <person name="Goepfert S."/>
            <person name="Bakaher N."/>
            <person name="Peitsch M.C."/>
            <person name="Ivanov N.V."/>
        </authorList>
    </citation>
    <scope>NUCLEOTIDE SEQUENCE [LARGE SCALE GENOMIC DNA]</scope>
</reference>
<accession>A0A1U7XJQ7</accession>
<dbReference type="STRING" id="4096.A0A1U7XJQ7"/>
<protein>
    <submittedName>
        <fullName evidence="3">Uncharacterized protein LOC104235183</fullName>
    </submittedName>
</protein>
<evidence type="ECO:0000256" key="1">
    <source>
        <dbReference type="SAM" id="MobiDB-lite"/>
    </source>
</evidence>
<dbReference type="eggNOG" id="KOG0017">
    <property type="taxonomic scope" value="Eukaryota"/>
</dbReference>